<accession>A0A8J2KB85</accession>
<dbReference type="AlphaFoldDB" id="A0A8J2KB85"/>
<reference evidence="1" key="1">
    <citation type="submission" date="2021-06" db="EMBL/GenBank/DDBJ databases">
        <authorList>
            <person name="Hodson N. C."/>
            <person name="Mongue J. A."/>
            <person name="Jaron S. K."/>
        </authorList>
    </citation>
    <scope>NUCLEOTIDE SEQUENCE</scope>
</reference>
<protein>
    <submittedName>
        <fullName evidence="1">Uncharacterized protein</fullName>
    </submittedName>
</protein>
<proteinExistence type="predicted"/>
<feature type="non-terminal residue" evidence="1">
    <location>
        <position position="1"/>
    </location>
</feature>
<comment type="caution">
    <text evidence="1">The sequence shown here is derived from an EMBL/GenBank/DDBJ whole genome shotgun (WGS) entry which is preliminary data.</text>
</comment>
<organism evidence="1 2">
    <name type="scientific">Allacma fusca</name>
    <dbReference type="NCBI Taxonomy" id="39272"/>
    <lineage>
        <taxon>Eukaryota</taxon>
        <taxon>Metazoa</taxon>
        <taxon>Ecdysozoa</taxon>
        <taxon>Arthropoda</taxon>
        <taxon>Hexapoda</taxon>
        <taxon>Collembola</taxon>
        <taxon>Symphypleona</taxon>
        <taxon>Sminthuridae</taxon>
        <taxon>Allacma</taxon>
    </lineage>
</organism>
<evidence type="ECO:0000313" key="2">
    <source>
        <dbReference type="Proteomes" id="UP000708208"/>
    </source>
</evidence>
<name>A0A8J2KB85_9HEXA</name>
<feature type="non-terminal residue" evidence="1">
    <location>
        <position position="22"/>
    </location>
</feature>
<gene>
    <name evidence="1" type="ORF">AFUS01_LOCUS23698</name>
</gene>
<keyword evidence="2" id="KW-1185">Reference proteome</keyword>
<dbReference type="Proteomes" id="UP000708208">
    <property type="component" value="Unassembled WGS sequence"/>
</dbReference>
<sequence length="22" mass="2488">VINPAVGLTDLKKLNRWAREPP</sequence>
<evidence type="ECO:0000313" key="1">
    <source>
        <dbReference type="EMBL" id="CAG7785047.1"/>
    </source>
</evidence>
<dbReference type="EMBL" id="CAJVCH010287897">
    <property type="protein sequence ID" value="CAG7785047.1"/>
    <property type="molecule type" value="Genomic_DNA"/>
</dbReference>